<gene>
    <name evidence="1" type="ORF">RPERSI_LOCUS10005</name>
</gene>
<proteinExistence type="predicted"/>
<evidence type="ECO:0000313" key="2">
    <source>
        <dbReference type="Proteomes" id="UP000789920"/>
    </source>
</evidence>
<protein>
    <submittedName>
        <fullName evidence="1">34609_t:CDS:1</fullName>
    </submittedName>
</protein>
<comment type="caution">
    <text evidence="1">The sequence shown here is derived from an EMBL/GenBank/DDBJ whole genome shotgun (WGS) entry which is preliminary data.</text>
</comment>
<accession>A0ACA9PAP4</accession>
<evidence type="ECO:0000313" key="1">
    <source>
        <dbReference type="EMBL" id="CAG8700561.1"/>
    </source>
</evidence>
<organism evidence="1 2">
    <name type="scientific">Racocetra persica</name>
    <dbReference type="NCBI Taxonomy" id="160502"/>
    <lineage>
        <taxon>Eukaryota</taxon>
        <taxon>Fungi</taxon>
        <taxon>Fungi incertae sedis</taxon>
        <taxon>Mucoromycota</taxon>
        <taxon>Glomeromycotina</taxon>
        <taxon>Glomeromycetes</taxon>
        <taxon>Diversisporales</taxon>
        <taxon>Gigasporaceae</taxon>
        <taxon>Racocetra</taxon>
    </lineage>
</organism>
<dbReference type="EMBL" id="CAJVQC010019347">
    <property type="protein sequence ID" value="CAG8700561.1"/>
    <property type="molecule type" value="Genomic_DNA"/>
</dbReference>
<dbReference type="Proteomes" id="UP000789920">
    <property type="component" value="Unassembled WGS sequence"/>
</dbReference>
<sequence>MKKLDDKKKKYQRKEETYQKIISNLQKELENRNSTIIELIECYVYFNTHFGKLFEICQSLYEQDVLNKINESVSTDLEVYQQEKEIQQEKVICQQREEEVQ</sequence>
<name>A0ACA9PAP4_9GLOM</name>
<keyword evidence="2" id="KW-1185">Reference proteome</keyword>
<reference evidence="1" key="1">
    <citation type="submission" date="2021-06" db="EMBL/GenBank/DDBJ databases">
        <authorList>
            <person name="Kallberg Y."/>
            <person name="Tangrot J."/>
            <person name="Rosling A."/>
        </authorList>
    </citation>
    <scope>NUCLEOTIDE SEQUENCE</scope>
    <source>
        <strain evidence="1">MA461A</strain>
    </source>
</reference>